<evidence type="ECO:0000313" key="1">
    <source>
        <dbReference type="EMBL" id="ABU24090.1"/>
    </source>
</evidence>
<dbReference type="RefSeq" id="WP_011295074.1">
    <property type="nucleotide sequence ID" value="NC_007335.2"/>
</dbReference>
<accession>A7ME02</accession>
<dbReference type="AlphaFoldDB" id="A7ME02"/>
<reference evidence="1 2" key="1">
    <citation type="journal article" date="2007" name="PLoS Genet.">
        <title>Patterns and implications of gene gain and loss in the evolution of Prochlorococcus.</title>
        <authorList>
            <person name="Kettler G.C."/>
            <person name="Martiny A.C."/>
            <person name="Huang K."/>
            <person name="Zucker J."/>
            <person name="Coleman M.L."/>
            <person name="Rodrigue S."/>
            <person name="Chen F."/>
            <person name="Lapidus A."/>
            <person name="Ferriera S."/>
            <person name="Johnson J."/>
            <person name="Steglich C."/>
            <person name="Church G.M."/>
            <person name="Richardson P."/>
            <person name="Chisholm S.W."/>
        </authorList>
    </citation>
    <scope>NUCLEOTIDE SEQUENCE [LARGE SCALE GENOMIC DNA]</scope>
    <source>
        <strain evidence="1 2">NATL2A</strain>
    </source>
</reference>
<sequence length="59" mass="6529">MISTATRIRIKNILSRLESNQLVTLEERIFLNKLSNVSPLVSEWVASALGAEASSIDNE</sequence>
<name>A7ME02_PROMT</name>
<dbReference type="PhylomeDB" id="A7ME02"/>
<dbReference type="Proteomes" id="UP000002535">
    <property type="component" value="Chromosome"/>
</dbReference>
<dbReference type="HOGENOM" id="CLU_2956949_0_0_3"/>
<dbReference type="OrthoDB" id="542361at2"/>
<dbReference type="STRING" id="59920.PMN2A_2171"/>
<dbReference type="EMBL" id="CP000095">
    <property type="protein sequence ID" value="ABU24090.1"/>
    <property type="molecule type" value="Genomic_DNA"/>
</dbReference>
<organism evidence="1 2">
    <name type="scientific">Prochlorococcus marinus (strain NATL2A)</name>
    <dbReference type="NCBI Taxonomy" id="59920"/>
    <lineage>
        <taxon>Bacteria</taxon>
        <taxon>Bacillati</taxon>
        <taxon>Cyanobacteriota</taxon>
        <taxon>Cyanophyceae</taxon>
        <taxon>Synechococcales</taxon>
        <taxon>Prochlorococcaceae</taxon>
        <taxon>Prochlorococcus</taxon>
    </lineage>
</organism>
<proteinExistence type="predicted"/>
<keyword evidence="2" id="KW-1185">Reference proteome</keyword>
<protein>
    <submittedName>
        <fullName evidence="1">Uncharacterized protein</fullName>
    </submittedName>
</protein>
<gene>
    <name evidence="1" type="ordered locus">PMN2A_2171</name>
</gene>
<dbReference type="KEGG" id="pmn:PMN2A_2171"/>
<evidence type="ECO:0000313" key="2">
    <source>
        <dbReference type="Proteomes" id="UP000002535"/>
    </source>
</evidence>